<evidence type="ECO:0000313" key="3">
    <source>
        <dbReference type="Proteomes" id="UP001594351"/>
    </source>
</evidence>
<dbReference type="InterPro" id="IPR002044">
    <property type="entry name" value="CBM20"/>
</dbReference>
<sequence length="431" mass="49114">MAPLLEMKKLFTLVRVNVTFLVELSPECVSDDDLFIIGNVPALGRWKQHKLIIPKISDGTYSVNVSLPVGTPILYKVTRGKWGKEEVYGNGLARPNRVYIPRFMHENKIKIKIEGWADKMKPVNNHTITGTIKHHRSNPSQFLRHQHDVLVYLPRDYERNKDQKYPVCFFLDGQNIFDAATSFAGVEWQVDETLDDLEKKKLIEPIIAVAIYNAPSRAWEYSPTRFLGGGGLRQFARFIKEELTPKLSKRYRIDLTSGRTGVIGSSLGGLAAFHLGWLYPEFFQRIGVISPSLWWDHDYTLHLVKNAIRKRPIKIWLDMGELESEISFILGKSIAAKHVQKLKKALVNLGWEEKIDLFTMIDPQGSHDEASWARRFPDVISFLYGTGITARPKNIKIMVDSGKTNGRSLTPYPDHDAKIALHIPATTIDQN</sequence>
<accession>A0ABV6Z0R7</accession>
<dbReference type="PANTHER" id="PTHR48098">
    <property type="entry name" value="ENTEROCHELIN ESTERASE-RELATED"/>
    <property type="match status" value="1"/>
</dbReference>
<dbReference type="SMART" id="SM01065">
    <property type="entry name" value="CBM_2"/>
    <property type="match status" value="1"/>
</dbReference>
<dbReference type="SUPFAM" id="SSF53474">
    <property type="entry name" value="alpha/beta-Hydrolases"/>
    <property type="match status" value="1"/>
</dbReference>
<dbReference type="InterPro" id="IPR013784">
    <property type="entry name" value="Carb-bd-like_fold"/>
</dbReference>
<feature type="domain" description="CBM20" evidence="1">
    <location>
        <begin position="10"/>
        <end position="118"/>
    </location>
</feature>
<dbReference type="GO" id="GO:0016787">
    <property type="term" value="F:hydrolase activity"/>
    <property type="evidence" value="ECO:0007669"/>
    <property type="project" value="UniProtKB-KW"/>
</dbReference>
<dbReference type="Pfam" id="PF00686">
    <property type="entry name" value="CBM_20"/>
    <property type="match status" value="1"/>
</dbReference>
<dbReference type="Gene3D" id="2.60.40.10">
    <property type="entry name" value="Immunoglobulins"/>
    <property type="match status" value="1"/>
</dbReference>
<dbReference type="InterPro" id="IPR050583">
    <property type="entry name" value="Mycobacterial_A85_antigen"/>
</dbReference>
<dbReference type="Pfam" id="PF00756">
    <property type="entry name" value="Esterase"/>
    <property type="match status" value="1"/>
</dbReference>
<gene>
    <name evidence="2" type="ORF">ACFL27_17745</name>
</gene>
<comment type="caution">
    <text evidence="2">The sequence shown here is derived from an EMBL/GenBank/DDBJ whole genome shotgun (WGS) entry which is preliminary data.</text>
</comment>
<evidence type="ECO:0000313" key="2">
    <source>
        <dbReference type="EMBL" id="MFC1852040.1"/>
    </source>
</evidence>
<keyword evidence="3" id="KW-1185">Reference proteome</keyword>
<dbReference type="InterPro" id="IPR029058">
    <property type="entry name" value="AB_hydrolase_fold"/>
</dbReference>
<keyword evidence="2" id="KW-0378">Hydrolase</keyword>
<protein>
    <submittedName>
        <fullName evidence="2">Alpha/beta hydrolase-fold protein</fullName>
    </submittedName>
</protein>
<dbReference type="PROSITE" id="PS51166">
    <property type="entry name" value="CBM20"/>
    <property type="match status" value="1"/>
</dbReference>
<dbReference type="EMBL" id="JBHPBY010000257">
    <property type="protein sequence ID" value="MFC1852040.1"/>
    <property type="molecule type" value="Genomic_DNA"/>
</dbReference>
<name>A0ABV6Z0R7_UNCC1</name>
<reference evidence="2 3" key="1">
    <citation type="submission" date="2024-09" db="EMBL/GenBank/DDBJ databases">
        <title>Laminarin stimulates single cell rates of sulfate reduction while oxygen inhibits transcriptomic activity in coastal marine sediment.</title>
        <authorList>
            <person name="Lindsay M."/>
            <person name="Orcutt B."/>
            <person name="Emerson D."/>
            <person name="Stepanauskas R."/>
            <person name="D'Angelo T."/>
        </authorList>
    </citation>
    <scope>NUCLEOTIDE SEQUENCE [LARGE SCALE GENOMIC DNA]</scope>
    <source>
        <strain evidence="2">SAG AM-311-K15</strain>
    </source>
</reference>
<organism evidence="2 3">
    <name type="scientific">candidate division CSSED10-310 bacterium</name>
    <dbReference type="NCBI Taxonomy" id="2855610"/>
    <lineage>
        <taxon>Bacteria</taxon>
        <taxon>Bacteria division CSSED10-310</taxon>
    </lineage>
</organism>
<dbReference type="SUPFAM" id="SSF49452">
    <property type="entry name" value="Starch-binding domain-like"/>
    <property type="match status" value="1"/>
</dbReference>
<proteinExistence type="predicted"/>
<dbReference type="InterPro" id="IPR000801">
    <property type="entry name" value="Esterase-like"/>
</dbReference>
<evidence type="ECO:0000259" key="1">
    <source>
        <dbReference type="PROSITE" id="PS51166"/>
    </source>
</evidence>
<dbReference type="PANTHER" id="PTHR48098:SF6">
    <property type="entry name" value="FERRI-BACILLIBACTIN ESTERASE BESA"/>
    <property type="match status" value="1"/>
</dbReference>
<dbReference type="InterPro" id="IPR013783">
    <property type="entry name" value="Ig-like_fold"/>
</dbReference>
<dbReference type="Proteomes" id="UP001594351">
    <property type="component" value="Unassembled WGS sequence"/>
</dbReference>
<dbReference type="Gene3D" id="3.40.50.1820">
    <property type="entry name" value="alpha/beta hydrolase"/>
    <property type="match status" value="1"/>
</dbReference>